<dbReference type="GO" id="GO:0055085">
    <property type="term" value="P:transmembrane transport"/>
    <property type="evidence" value="ECO:0007669"/>
    <property type="project" value="InterPro"/>
</dbReference>
<dbReference type="SUPFAM" id="SSF74653">
    <property type="entry name" value="TolA/TonB C-terminal domain"/>
    <property type="match status" value="1"/>
</dbReference>
<name>A0A0A2MMB1_9FLAO</name>
<keyword evidence="1" id="KW-0472">Membrane</keyword>
<dbReference type="Pfam" id="PF03544">
    <property type="entry name" value="TonB_C"/>
    <property type="match status" value="1"/>
</dbReference>
<reference evidence="3 4" key="1">
    <citation type="submission" date="2013-09" db="EMBL/GenBank/DDBJ databases">
        <authorList>
            <person name="Zeng Z."/>
            <person name="Chen C."/>
        </authorList>
    </citation>
    <scope>NUCLEOTIDE SEQUENCE [LARGE SCALE GENOMIC DNA]</scope>
    <source>
        <strain evidence="3 4">WB 4.1-42</strain>
    </source>
</reference>
<dbReference type="AlphaFoldDB" id="A0A0A2MMB1"/>
<evidence type="ECO:0000256" key="1">
    <source>
        <dbReference type="SAM" id="Phobius"/>
    </source>
</evidence>
<evidence type="ECO:0000313" key="4">
    <source>
        <dbReference type="Proteomes" id="UP000030111"/>
    </source>
</evidence>
<protein>
    <recommendedName>
        <fullName evidence="2">TonB C-terminal domain-containing protein</fullName>
    </recommendedName>
</protein>
<feature type="domain" description="TonB C-terminal" evidence="2">
    <location>
        <begin position="217"/>
        <end position="276"/>
    </location>
</feature>
<dbReference type="EMBL" id="JRLY01000005">
    <property type="protein sequence ID" value="KGO93464.1"/>
    <property type="molecule type" value="Genomic_DNA"/>
</dbReference>
<comment type="caution">
    <text evidence="3">The sequence shown here is derived from an EMBL/GenBank/DDBJ whole genome shotgun (WGS) entry which is preliminary data.</text>
</comment>
<keyword evidence="1" id="KW-0812">Transmembrane</keyword>
<sequence length="280" mass="29881">MSKVNVFNYAWIDLVFEGRNQEYGAYQLRRQDSKTTMLALFSGIGLMVALVSIPTVINYFSPVEEVAAVTPDNGGLIIKVDDFKPPVLEKQKPEPLVEKPAPAAAAPPSATPTIQHTAFVATSDPVPDLPTMTEVLASNPGTTTTEGTPGGSIINGVPGGTPGGTGTAVTTNTGSGDAIENFVDVMPEYPGGIKEFYKEVGNRFRTPDTDSDTALKVYVSFVVEKDGSMTNIKVLRDPCNCMGKEAIRVLNTIKTRWAAGKKKGVAVRTAYNLPITVNLK</sequence>
<dbReference type="STRING" id="1121898.GCA_000422725_02197"/>
<dbReference type="InterPro" id="IPR037682">
    <property type="entry name" value="TonB_C"/>
</dbReference>
<evidence type="ECO:0000313" key="3">
    <source>
        <dbReference type="EMBL" id="KGO93464.1"/>
    </source>
</evidence>
<dbReference type="Gene3D" id="3.30.1150.10">
    <property type="match status" value="1"/>
</dbReference>
<organism evidence="3 4">
    <name type="scientific">Flavobacterium subsaxonicum WB 4.1-42 = DSM 21790</name>
    <dbReference type="NCBI Taxonomy" id="1121898"/>
    <lineage>
        <taxon>Bacteria</taxon>
        <taxon>Pseudomonadati</taxon>
        <taxon>Bacteroidota</taxon>
        <taxon>Flavobacteriia</taxon>
        <taxon>Flavobacteriales</taxon>
        <taxon>Flavobacteriaceae</taxon>
        <taxon>Flavobacterium</taxon>
    </lineage>
</organism>
<dbReference type="Proteomes" id="UP000030111">
    <property type="component" value="Unassembled WGS sequence"/>
</dbReference>
<dbReference type="RefSeq" id="WP_026991000.1">
    <property type="nucleotide sequence ID" value="NZ_AUGP01000018.1"/>
</dbReference>
<keyword evidence="4" id="KW-1185">Reference proteome</keyword>
<accession>A0A0A2MMB1</accession>
<evidence type="ECO:0000259" key="2">
    <source>
        <dbReference type="Pfam" id="PF03544"/>
    </source>
</evidence>
<keyword evidence="1" id="KW-1133">Transmembrane helix</keyword>
<dbReference type="eggNOG" id="COG0810">
    <property type="taxonomic scope" value="Bacteria"/>
</dbReference>
<feature type="transmembrane region" description="Helical" evidence="1">
    <location>
        <begin position="38"/>
        <end position="60"/>
    </location>
</feature>
<gene>
    <name evidence="3" type="ORF">Q766_09235</name>
</gene>
<proteinExistence type="predicted"/>
<dbReference type="OrthoDB" id="1095452at2"/>